<reference evidence="1" key="1">
    <citation type="submission" date="2020-01" db="EMBL/GenBank/DDBJ databases">
        <title>Identification and distribution of gene clusters putatively required for synthesis of sphingolipid metabolism inhibitors in phylogenetically diverse species of the filamentous fungus Fusarium.</title>
        <authorList>
            <person name="Kim H.-S."/>
            <person name="Busman M."/>
            <person name="Brown D.W."/>
            <person name="Divon H."/>
            <person name="Uhlig S."/>
            <person name="Proctor R.H."/>
        </authorList>
    </citation>
    <scope>NUCLEOTIDE SEQUENCE</scope>
    <source>
        <strain evidence="1">NRRL 31653</strain>
    </source>
</reference>
<evidence type="ECO:0000313" key="1">
    <source>
        <dbReference type="EMBL" id="KAF4499233.1"/>
    </source>
</evidence>
<proteinExistence type="predicted"/>
<dbReference type="AlphaFoldDB" id="A0A9P5BD85"/>
<evidence type="ECO:0000313" key="2">
    <source>
        <dbReference type="Proteomes" id="UP000737391"/>
    </source>
</evidence>
<accession>A0A9P5BD85</accession>
<sequence>MFADCNSLNSILCSNICLEPTCTGLRSLQRGGFSRVAKYVHSITLTTPPSWAFPYKARCLRIQRVNSSKPWTEVLKVLGHRLEKVKLLSYDCEKIRQVKCLDAIGKEDIGMPWQLPRHDHQEDKWAHFELCDDKSEPTVEYHCKHATAVGGDKLITMVFACLAASGNIFPCTLASPIEESATSPGVWQSESPKGLKVDFDNLYMEGNVSYSGVICKDSSIATKRHERDMSLEHWWDANYGMEAHFCGEMPLGENKALLYLMGRWEPKDEQEESGSGEEDSRMS</sequence>
<protein>
    <submittedName>
        <fullName evidence="1">Uncharacterized protein</fullName>
    </submittedName>
</protein>
<dbReference type="OrthoDB" id="5010675at2759"/>
<organism evidence="1 2">
    <name type="scientific">Fusarium agapanthi</name>
    <dbReference type="NCBI Taxonomy" id="1803897"/>
    <lineage>
        <taxon>Eukaryota</taxon>
        <taxon>Fungi</taxon>
        <taxon>Dikarya</taxon>
        <taxon>Ascomycota</taxon>
        <taxon>Pezizomycotina</taxon>
        <taxon>Sordariomycetes</taxon>
        <taxon>Hypocreomycetidae</taxon>
        <taxon>Hypocreales</taxon>
        <taxon>Nectriaceae</taxon>
        <taxon>Fusarium</taxon>
        <taxon>Fusarium fujikuroi species complex</taxon>
    </lineage>
</organism>
<comment type="caution">
    <text evidence="1">The sequence shown here is derived from an EMBL/GenBank/DDBJ whole genome shotgun (WGS) entry which is preliminary data.</text>
</comment>
<dbReference type="Proteomes" id="UP000737391">
    <property type="component" value="Unassembled WGS sequence"/>
</dbReference>
<keyword evidence="2" id="KW-1185">Reference proteome</keyword>
<name>A0A9P5BD85_9HYPO</name>
<dbReference type="EMBL" id="LUFC02000275">
    <property type="protein sequence ID" value="KAF4499233.1"/>
    <property type="molecule type" value="Genomic_DNA"/>
</dbReference>
<gene>
    <name evidence="1" type="ORF">FAGAP_4588</name>
</gene>